<dbReference type="Pfam" id="PF02470">
    <property type="entry name" value="MlaD"/>
    <property type="match status" value="1"/>
</dbReference>
<evidence type="ECO:0000256" key="1">
    <source>
        <dbReference type="SAM" id="Phobius"/>
    </source>
</evidence>
<protein>
    <submittedName>
        <fullName evidence="4">MCE family protein</fullName>
    </submittedName>
</protein>
<dbReference type="InterPro" id="IPR052336">
    <property type="entry name" value="MlaD_Phospholipid_Transporter"/>
</dbReference>
<dbReference type="InterPro" id="IPR005693">
    <property type="entry name" value="Mce"/>
</dbReference>
<sequence>MTTVVTRKHRRVWLYLEGVVVLLVGALVLVLVYLQFRGHFTPKTELTLVASRAGLVMEPGSKVTYNGVDIGRVASISEIERDGRPAAELLLHVNPRYIELIPVNVAASIEAATLFGNKYVSLTSPEKPDQQRISPQDVIDVRSVTTEFDTLFETITSLAEKVDPIELNVTLSALAQALDGLGGKFGESIASGNEILAQLNPRMPQIRYDVRRLADLGDVYTSASPDLWAFLQNAVITARSLTKQQGDLDAALLAAVGAGNTGEDILSRGGPFLARGAADLVPTAALLDTYSPELFCTIRNFHDAAPKVANAVGGNGYSLAAAGTIIGAPNPYVYPDNLPRINAHGGPGGRPGCWHPITRDLWPAPYLVMDTGASLAPYNHLELGQPMFTEYVWGRQFGENTINP</sequence>
<accession>A0A975JVY2</accession>
<dbReference type="InterPro" id="IPR024516">
    <property type="entry name" value="Mce_C"/>
</dbReference>
<keyword evidence="1" id="KW-0472">Membrane</keyword>
<dbReference type="NCBIfam" id="TIGR00996">
    <property type="entry name" value="Mtu_fam_mce"/>
    <property type="match status" value="1"/>
</dbReference>
<reference evidence="4" key="1">
    <citation type="submission" date="2019-12" db="EMBL/GenBank/DDBJ databases">
        <title>Mycobacterium spongiae sp. nov.</title>
        <authorList>
            <person name="Stinear T."/>
        </authorList>
    </citation>
    <scope>NUCLEOTIDE SEQUENCE</scope>
    <source>
        <strain evidence="4">FSD4b-SM</strain>
    </source>
</reference>
<dbReference type="EMBL" id="CP046600">
    <property type="protein sequence ID" value="QUR66335.1"/>
    <property type="molecule type" value="Genomic_DNA"/>
</dbReference>
<feature type="domain" description="Mce/MlaD" evidence="2">
    <location>
        <begin position="43"/>
        <end position="124"/>
    </location>
</feature>
<dbReference type="PANTHER" id="PTHR33371:SF19">
    <property type="entry name" value="MCE-FAMILY PROTEIN MCE4A"/>
    <property type="match status" value="1"/>
</dbReference>
<keyword evidence="1" id="KW-0812">Transmembrane</keyword>
<dbReference type="PANTHER" id="PTHR33371">
    <property type="entry name" value="INTERMEMBRANE PHOSPHOLIPID TRANSPORT SYSTEM BINDING PROTEIN MLAD-RELATED"/>
    <property type="match status" value="1"/>
</dbReference>
<name>A0A975JVY2_9MYCO</name>
<evidence type="ECO:0000259" key="2">
    <source>
        <dbReference type="Pfam" id="PF02470"/>
    </source>
</evidence>
<feature type="domain" description="Mammalian cell entry C-terminal" evidence="3">
    <location>
        <begin position="130"/>
        <end position="347"/>
    </location>
</feature>
<dbReference type="AlphaFoldDB" id="A0A975JVY2"/>
<dbReference type="Proteomes" id="UP000682202">
    <property type="component" value="Chromosome"/>
</dbReference>
<dbReference type="GO" id="GO:0051701">
    <property type="term" value="P:biological process involved in interaction with host"/>
    <property type="evidence" value="ECO:0007669"/>
    <property type="project" value="TreeGrafter"/>
</dbReference>
<organism evidence="4 5">
    <name type="scientific">Mycobacterium spongiae</name>
    <dbReference type="NCBI Taxonomy" id="886343"/>
    <lineage>
        <taxon>Bacteria</taxon>
        <taxon>Bacillati</taxon>
        <taxon>Actinomycetota</taxon>
        <taxon>Actinomycetes</taxon>
        <taxon>Mycobacteriales</taxon>
        <taxon>Mycobacteriaceae</taxon>
        <taxon>Mycobacterium</taxon>
    </lineage>
</organism>
<feature type="transmembrane region" description="Helical" evidence="1">
    <location>
        <begin position="12"/>
        <end position="34"/>
    </location>
</feature>
<dbReference type="RefSeq" id="WP_211697818.1">
    <property type="nucleotide sequence ID" value="NZ_CP046600.1"/>
</dbReference>
<dbReference type="GO" id="GO:0005576">
    <property type="term" value="C:extracellular region"/>
    <property type="evidence" value="ECO:0007669"/>
    <property type="project" value="TreeGrafter"/>
</dbReference>
<evidence type="ECO:0000313" key="5">
    <source>
        <dbReference type="Proteomes" id="UP000682202"/>
    </source>
</evidence>
<dbReference type="KEGG" id="mspg:F6B93_03845"/>
<evidence type="ECO:0000313" key="4">
    <source>
        <dbReference type="EMBL" id="QUR66335.1"/>
    </source>
</evidence>
<proteinExistence type="predicted"/>
<gene>
    <name evidence="4" type="ORF">F6B93_03845</name>
</gene>
<dbReference type="InterPro" id="IPR003399">
    <property type="entry name" value="Mce/MlaD"/>
</dbReference>
<evidence type="ECO:0000259" key="3">
    <source>
        <dbReference type="Pfam" id="PF11887"/>
    </source>
</evidence>
<keyword evidence="5" id="KW-1185">Reference proteome</keyword>
<dbReference type="Pfam" id="PF11887">
    <property type="entry name" value="Mce4_CUP1"/>
    <property type="match status" value="1"/>
</dbReference>
<keyword evidence="1" id="KW-1133">Transmembrane helix</keyword>